<dbReference type="GO" id="GO:1990883">
    <property type="term" value="F:18S rRNA cytidine N-acetyltransferase activity"/>
    <property type="evidence" value="ECO:0007669"/>
    <property type="project" value="TreeGrafter"/>
</dbReference>
<dbReference type="GO" id="GO:1904812">
    <property type="term" value="P:rRNA acetylation involved in maturation of SSU-rRNA"/>
    <property type="evidence" value="ECO:0007669"/>
    <property type="project" value="TreeGrafter"/>
</dbReference>
<dbReference type="InterPro" id="IPR027992">
    <property type="entry name" value="tRNA_bind_dom"/>
</dbReference>
<accession>A0A423TEV2</accession>
<dbReference type="STRING" id="6689.A0A423TEV2"/>
<dbReference type="Proteomes" id="UP000283509">
    <property type="component" value="Unassembled WGS sequence"/>
</dbReference>
<dbReference type="OrthoDB" id="10067491at2759"/>
<keyword evidence="4" id="KW-0808">Transferase</keyword>
<dbReference type="AlphaFoldDB" id="A0A423TEV2"/>
<feature type="domain" description="Possible tRNA binding" evidence="3">
    <location>
        <begin position="85"/>
        <end position="184"/>
    </location>
</feature>
<feature type="compositionally biased region" description="Pro residues" evidence="1">
    <location>
        <begin position="307"/>
        <end position="319"/>
    </location>
</feature>
<dbReference type="GO" id="GO:0030686">
    <property type="term" value="C:90S preribosome"/>
    <property type="evidence" value="ECO:0007669"/>
    <property type="project" value="TreeGrafter"/>
</dbReference>
<evidence type="ECO:0000256" key="1">
    <source>
        <dbReference type="SAM" id="MobiDB-lite"/>
    </source>
</evidence>
<sequence length="355" mass="40110">MFDEILDVALEGKVSKASVMSALAQGVKPSGDLVPWTVSNQFQNYDFPQLSGARVILRCRQCHGEHTIIMLKVLGESKEARGESWLADLWFDFRKRLVALLGCAFKSYDCKFALSIMSSSIYKRKGGVPSLSELDLYMTNGDLQRLEEFLHHQCEAPLIADILPSVARLYFLSKIPDFKLKPVKARKTPKVVATELGVEPGLVFGQMRELINDITKKKTREIARQEEINGKRRRRNHQSLAADIASTVEETAKKMKAQEEDNREKVTQLIDVSKFFTFLLPFSRVPDRRAVGTSLGEFPYEHADDNPPSPHPNTPPPLHPGREPLLHLIHRGNAHTPTLHRPWDSMRKGGEMYGS</sequence>
<name>A0A423TEV2_PENVA</name>
<reference evidence="4 5" key="1">
    <citation type="submission" date="2018-04" db="EMBL/GenBank/DDBJ databases">
        <authorList>
            <person name="Zhang X."/>
            <person name="Yuan J."/>
            <person name="Li F."/>
            <person name="Xiang J."/>
        </authorList>
    </citation>
    <scope>NUCLEOTIDE SEQUENCE [LARGE SCALE GENOMIC DNA]</scope>
    <source>
        <tissue evidence="4">Muscle</tissue>
    </source>
</reference>
<gene>
    <name evidence="4" type="ORF">C7M84_006493</name>
</gene>
<evidence type="ECO:0000313" key="5">
    <source>
        <dbReference type="Proteomes" id="UP000283509"/>
    </source>
</evidence>
<protein>
    <submittedName>
        <fullName evidence="4">N-acetyltransferase 10</fullName>
    </submittedName>
</protein>
<reference evidence="4 5" key="2">
    <citation type="submission" date="2019-01" db="EMBL/GenBank/DDBJ databases">
        <title>The decoding of complex shrimp genome reveals the adaptation for benthos swimmer, frequently molting mechanism and breeding impact on genome.</title>
        <authorList>
            <person name="Sun Y."/>
            <person name="Gao Y."/>
            <person name="Yu Y."/>
        </authorList>
    </citation>
    <scope>NUCLEOTIDE SEQUENCE [LARGE SCALE GENOMIC DNA]</scope>
    <source>
        <tissue evidence="4">Muscle</tissue>
    </source>
</reference>
<feature type="compositionally biased region" description="Basic and acidic residues" evidence="1">
    <location>
        <begin position="341"/>
        <end position="355"/>
    </location>
</feature>
<dbReference type="Pfam" id="PF13718">
    <property type="entry name" value="GNAT_acetyltr_2"/>
    <property type="match status" value="1"/>
</dbReference>
<feature type="domain" description="N-acetyltransferase" evidence="2">
    <location>
        <begin position="5"/>
        <end position="56"/>
    </location>
</feature>
<dbReference type="EMBL" id="QCYY01001825">
    <property type="protein sequence ID" value="ROT74988.1"/>
    <property type="molecule type" value="Genomic_DNA"/>
</dbReference>
<evidence type="ECO:0000259" key="3">
    <source>
        <dbReference type="Pfam" id="PF13725"/>
    </source>
</evidence>
<proteinExistence type="predicted"/>
<comment type="caution">
    <text evidence="4">The sequence shown here is derived from an EMBL/GenBank/DDBJ whole genome shotgun (WGS) entry which is preliminary data.</text>
</comment>
<dbReference type="PANTHER" id="PTHR10925">
    <property type="entry name" value="N-ACETYLTRANSFERASE 10"/>
    <property type="match status" value="1"/>
</dbReference>
<dbReference type="GO" id="GO:0000049">
    <property type="term" value="F:tRNA binding"/>
    <property type="evidence" value="ECO:0007669"/>
    <property type="project" value="TreeGrafter"/>
</dbReference>
<dbReference type="PANTHER" id="PTHR10925:SF5">
    <property type="entry name" value="RNA CYTIDINE ACETYLTRANSFERASE"/>
    <property type="match status" value="1"/>
</dbReference>
<dbReference type="Pfam" id="PF13725">
    <property type="entry name" value="tRNA_bind_2"/>
    <property type="match status" value="1"/>
</dbReference>
<dbReference type="InterPro" id="IPR032672">
    <property type="entry name" value="TmcA/NAT10/Kre33"/>
</dbReference>
<dbReference type="Gene3D" id="3.40.630.30">
    <property type="match status" value="1"/>
</dbReference>
<organism evidence="4 5">
    <name type="scientific">Penaeus vannamei</name>
    <name type="common">Whiteleg shrimp</name>
    <name type="synonym">Litopenaeus vannamei</name>
    <dbReference type="NCBI Taxonomy" id="6689"/>
    <lineage>
        <taxon>Eukaryota</taxon>
        <taxon>Metazoa</taxon>
        <taxon>Ecdysozoa</taxon>
        <taxon>Arthropoda</taxon>
        <taxon>Crustacea</taxon>
        <taxon>Multicrustacea</taxon>
        <taxon>Malacostraca</taxon>
        <taxon>Eumalacostraca</taxon>
        <taxon>Eucarida</taxon>
        <taxon>Decapoda</taxon>
        <taxon>Dendrobranchiata</taxon>
        <taxon>Penaeoidea</taxon>
        <taxon>Penaeidae</taxon>
        <taxon>Penaeus</taxon>
    </lineage>
</organism>
<feature type="region of interest" description="Disordered" evidence="1">
    <location>
        <begin position="297"/>
        <end position="355"/>
    </location>
</feature>
<keyword evidence="5" id="KW-1185">Reference proteome</keyword>
<dbReference type="InterPro" id="IPR000182">
    <property type="entry name" value="GNAT_dom"/>
</dbReference>
<evidence type="ECO:0000259" key="2">
    <source>
        <dbReference type="Pfam" id="PF13718"/>
    </source>
</evidence>
<evidence type="ECO:0000313" key="4">
    <source>
        <dbReference type="EMBL" id="ROT74988.1"/>
    </source>
</evidence>
<dbReference type="GO" id="GO:0005730">
    <property type="term" value="C:nucleolus"/>
    <property type="evidence" value="ECO:0007669"/>
    <property type="project" value="TreeGrafter"/>
</dbReference>